<dbReference type="InterPro" id="IPR005950">
    <property type="entry name" value="ModA"/>
</dbReference>
<sequence>MSFKKLLCICLILILTTALLVGCGEPTENTQTTDDSQNTKDLNQEIKAEKIELLVSAAASLTDVLNELGHIYEKENSNIKVNFTYGSSGALQSQIEEGAPVDIFLSAAEKQMDALEEGGHIVKDTRKTLLINKVVLITPSNNDLQINDFEDLKKDEIKKVAIGDPSNVPVGQYSEEIFTNLKLKDSIKEKLIYANDVRTVLTWVENEEVDCGLVYATDAFTTNKVKIIDEAPKGSHKDVSYPVAAIGSSKNLDASQAFIEFLSNEEAAEVFKKYGFQLN</sequence>
<comment type="caution">
    <text evidence="7">The sequence shown here is derived from an EMBL/GenBank/DDBJ whole genome shotgun (WGS) entry which is preliminary data.</text>
</comment>
<evidence type="ECO:0000256" key="3">
    <source>
        <dbReference type="ARBA" id="ARBA00022723"/>
    </source>
</evidence>
<feature type="signal peptide" evidence="6">
    <location>
        <begin position="1"/>
        <end position="20"/>
    </location>
</feature>
<feature type="chain" id="PRO_5038381474" evidence="6">
    <location>
        <begin position="21"/>
        <end position="279"/>
    </location>
</feature>
<feature type="binding site" evidence="5">
    <location>
        <position position="197"/>
    </location>
    <ligand>
        <name>molybdate</name>
        <dbReference type="ChEBI" id="CHEBI:36264"/>
    </ligand>
</feature>
<dbReference type="GO" id="GO:0015689">
    <property type="term" value="P:molybdate ion transport"/>
    <property type="evidence" value="ECO:0007669"/>
    <property type="project" value="InterPro"/>
</dbReference>
<evidence type="ECO:0000256" key="1">
    <source>
        <dbReference type="ARBA" id="ARBA00009175"/>
    </source>
</evidence>
<dbReference type="InterPro" id="IPR050682">
    <property type="entry name" value="ModA/WtpA"/>
</dbReference>
<keyword evidence="3 5" id="KW-0479">Metal-binding</keyword>
<feature type="binding site" evidence="5">
    <location>
        <position position="88"/>
    </location>
    <ligand>
        <name>molybdate</name>
        <dbReference type="ChEBI" id="CHEBI:36264"/>
    </ligand>
</feature>
<dbReference type="PANTHER" id="PTHR30632">
    <property type="entry name" value="MOLYBDATE-BINDING PERIPLASMIC PROTEIN"/>
    <property type="match status" value="1"/>
</dbReference>
<keyword evidence="2 5" id="KW-0500">Molybdenum</keyword>
<dbReference type="PIRSF" id="PIRSF004846">
    <property type="entry name" value="ModA"/>
    <property type="match status" value="1"/>
</dbReference>
<dbReference type="AlphaFoldDB" id="A0A926INT2"/>
<dbReference type="Proteomes" id="UP000601522">
    <property type="component" value="Unassembled WGS sequence"/>
</dbReference>
<feature type="binding site" evidence="5">
    <location>
        <position position="215"/>
    </location>
    <ligand>
        <name>molybdate</name>
        <dbReference type="ChEBI" id="CHEBI:36264"/>
    </ligand>
</feature>
<dbReference type="PROSITE" id="PS51257">
    <property type="entry name" value="PROKAR_LIPOPROTEIN"/>
    <property type="match status" value="1"/>
</dbReference>
<reference evidence="7 8" key="1">
    <citation type="submission" date="2020-08" db="EMBL/GenBank/DDBJ databases">
        <title>Genome public.</title>
        <authorList>
            <person name="Liu C."/>
            <person name="Sun Q."/>
        </authorList>
    </citation>
    <scope>NUCLEOTIDE SEQUENCE [LARGE SCALE GENOMIC DNA]</scope>
    <source>
        <strain evidence="7 8">NSJ-26</strain>
    </source>
</reference>
<evidence type="ECO:0000256" key="5">
    <source>
        <dbReference type="PIRSR" id="PIRSR004846-1"/>
    </source>
</evidence>
<proteinExistence type="inferred from homology"/>
<dbReference type="GO" id="GO:1901359">
    <property type="term" value="F:tungstate binding"/>
    <property type="evidence" value="ECO:0007669"/>
    <property type="project" value="UniProtKB-ARBA"/>
</dbReference>
<dbReference type="GO" id="GO:0030973">
    <property type="term" value="F:molybdate ion binding"/>
    <property type="evidence" value="ECO:0007669"/>
    <property type="project" value="UniProtKB-ARBA"/>
</dbReference>
<organism evidence="7 8">
    <name type="scientific">Wansuia hejianensis</name>
    <dbReference type="NCBI Taxonomy" id="2763667"/>
    <lineage>
        <taxon>Bacteria</taxon>
        <taxon>Bacillati</taxon>
        <taxon>Bacillota</taxon>
        <taxon>Clostridia</taxon>
        <taxon>Lachnospirales</taxon>
        <taxon>Lachnospiraceae</taxon>
        <taxon>Wansuia</taxon>
    </lineage>
</organism>
<comment type="similarity">
    <text evidence="1">Belongs to the bacterial solute-binding protein ModA family.</text>
</comment>
<dbReference type="SUPFAM" id="SSF53850">
    <property type="entry name" value="Periplasmic binding protein-like II"/>
    <property type="match status" value="1"/>
</dbReference>
<dbReference type="NCBIfam" id="TIGR01256">
    <property type="entry name" value="modA"/>
    <property type="match status" value="1"/>
</dbReference>
<evidence type="ECO:0000256" key="2">
    <source>
        <dbReference type="ARBA" id="ARBA00022505"/>
    </source>
</evidence>
<dbReference type="RefSeq" id="WP_249323836.1">
    <property type="nucleotide sequence ID" value="NZ_JACRTK010000003.1"/>
</dbReference>
<evidence type="ECO:0000313" key="8">
    <source>
        <dbReference type="Proteomes" id="UP000601522"/>
    </source>
</evidence>
<dbReference type="PANTHER" id="PTHR30632:SF0">
    <property type="entry name" value="SULFATE-BINDING PROTEIN"/>
    <property type="match status" value="1"/>
</dbReference>
<name>A0A926INT2_9FIRM</name>
<dbReference type="CDD" id="cd13537">
    <property type="entry name" value="PBP2_YvgL_like"/>
    <property type="match status" value="1"/>
</dbReference>
<keyword evidence="8" id="KW-1185">Reference proteome</keyword>
<keyword evidence="4 6" id="KW-0732">Signal</keyword>
<evidence type="ECO:0000313" key="7">
    <source>
        <dbReference type="EMBL" id="MBC8590998.1"/>
    </source>
</evidence>
<dbReference type="EMBL" id="JACRTK010000003">
    <property type="protein sequence ID" value="MBC8590998.1"/>
    <property type="molecule type" value="Genomic_DNA"/>
</dbReference>
<dbReference type="Pfam" id="PF13531">
    <property type="entry name" value="SBP_bac_11"/>
    <property type="match status" value="1"/>
</dbReference>
<protein>
    <submittedName>
        <fullName evidence="7">Molybdate ABC transporter substrate-binding protein</fullName>
    </submittedName>
</protein>
<evidence type="ECO:0000256" key="4">
    <source>
        <dbReference type="ARBA" id="ARBA00022729"/>
    </source>
</evidence>
<dbReference type="Gene3D" id="3.40.190.10">
    <property type="entry name" value="Periplasmic binding protein-like II"/>
    <property type="match status" value="2"/>
</dbReference>
<accession>A0A926INT2</accession>
<feature type="binding site" evidence="5">
    <location>
        <position position="60"/>
    </location>
    <ligand>
        <name>molybdate</name>
        <dbReference type="ChEBI" id="CHEBI:36264"/>
    </ligand>
</feature>
<dbReference type="GO" id="GO:0046872">
    <property type="term" value="F:metal ion binding"/>
    <property type="evidence" value="ECO:0007669"/>
    <property type="project" value="UniProtKB-KW"/>
</dbReference>
<gene>
    <name evidence="7" type="primary">modA</name>
    <name evidence="7" type="ORF">H8689_07710</name>
</gene>
<dbReference type="InterPro" id="IPR041879">
    <property type="entry name" value="YvgL-like_PBP2"/>
</dbReference>
<evidence type="ECO:0000256" key="6">
    <source>
        <dbReference type="SAM" id="SignalP"/>
    </source>
</evidence>
<dbReference type="FunFam" id="3.40.190.10:FF:000035">
    <property type="entry name" value="Molybdate ABC transporter substrate-binding protein"/>
    <property type="match status" value="1"/>
</dbReference>